<evidence type="ECO:0000256" key="4">
    <source>
        <dbReference type="ARBA" id="ARBA00022829"/>
    </source>
</evidence>
<dbReference type="NCBIfam" id="TIGR00180">
    <property type="entry name" value="parB_part"/>
    <property type="match status" value="1"/>
</dbReference>
<dbReference type="SUPFAM" id="SSF110849">
    <property type="entry name" value="ParB/Sulfiredoxin"/>
    <property type="match status" value="1"/>
</dbReference>
<dbReference type="GO" id="GO:0005694">
    <property type="term" value="C:chromosome"/>
    <property type="evidence" value="ECO:0007669"/>
    <property type="project" value="TreeGrafter"/>
</dbReference>
<dbReference type="GO" id="GO:0009295">
    <property type="term" value="C:nucleoid"/>
    <property type="evidence" value="ECO:0007669"/>
    <property type="project" value="UniProtKB-SubCell"/>
</dbReference>
<dbReference type="InterPro" id="IPR004437">
    <property type="entry name" value="ParB/RepB/Spo0J"/>
</dbReference>
<dbReference type="PANTHER" id="PTHR33375">
    <property type="entry name" value="CHROMOSOME-PARTITIONING PROTEIN PARB-RELATED"/>
    <property type="match status" value="1"/>
</dbReference>
<evidence type="ECO:0000313" key="8">
    <source>
        <dbReference type="Proteomes" id="UP000242662"/>
    </source>
</evidence>
<dbReference type="OrthoDB" id="9802051at2"/>
<protein>
    <submittedName>
        <fullName evidence="7">Chromosome segregation DNA-binding protein</fullName>
    </submittedName>
</protein>
<evidence type="ECO:0000256" key="5">
    <source>
        <dbReference type="ARBA" id="ARBA00023125"/>
    </source>
</evidence>
<dbReference type="Gene3D" id="3.90.1530.30">
    <property type="match status" value="1"/>
</dbReference>
<proteinExistence type="inferred from homology"/>
<evidence type="ECO:0000256" key="1">
    <source>
        <dbReference type="ARBA" id="ARBA00004453"/>
    </source>
</evidence>
<name>A0A1G6NMR1_9BACI</name>
<evidence type="ECO:0000313" key="7">
    <source>
        <dbReference type="EMBL" id="SDC69240.1"/>
    </source>
</evidence>
<dbReference type="Pfam" id="PF23552">
    <property type="entry name" value="ParB_C"/>
    <property type="match status" value="1"/>
</dbReference>
<dbReference type="InterPro" id="IPR036086">
    <property type="entry name" value="ParB/Sulfiredoxin_sf"/>
</dbReference>
<dbReference type="InterPro" id="IPR057240">
    <property type="entry name" value="ParB_dimer_C"/>
</dbReference>
<reference evidence="8" key="1">
    <citation type="submission" date="2016-09" db="EMBL/GenBank/DDBJ databases">
        <authorList>
            <person name="Varghese N."/>
            <person name="Submissions S."/>
        </authorList>
    </citation>
    <scope>NUCLEOTIDE SEQUENCE [LARGE SCALE GENOMIC DNA]</scope>
    <source>
        <strain evidence="8">25nlg</strain>
    </source>
</reference>
<dbReference type="InterPro" id="IPR050336">
    <property type="entry name" value="Chromosome_partition/occlusion"/>
</dbReference>
<keyword evidence="3" id="KW-0963">Cytoplasm</keyword>
<keyword evidence="4" id="KW-0159">Chromosome partition</keyword>
<comment type="subcellular location">
    <subcellularLocation>
        <location evidence="1">Cytoplasm</location>
        <location evidence="1">Nucleoid</location>
    </subcellularLocation>
</comment>
<feature type="domain" description="ParB-like N-terminal" evidence="6">
    <location>
        <begin position="30"/>
        <end position="119"/>
    </location>
</feature>
<dbReference type="CDD" id="cd16393">
    <property type="entry name" value="SPO0J_N"/>
    <property type="match status" value="1"/>
</dbReference>
<dbReference type="FunFam" id="3.90.1530.30:FF:000001">
    <property type="entry name" value="Chromosome partitioning protein ParB"/>
    <property type="match status" value="1"/>
</dbReference>
<dbReference type="SMART" id="SM00470">
    <property type="entry name" value="ParB"/>
    <property type="match status" value="1"/>
</dbReference>
<sequence>MGKALGKKGLGKGLEAFFPEQEEVISEQVKYVPINELRPNPYQPRKTFSEAALAELRDSIRVHGVLQPVTVRESIKGYEIVMGERRVRAAKQAGLTEVPVIIQTLAETEMMEIALIENLQREDLNPIEEAIAYEKLLANTTVTQEQLAKRLGKSRPHIANHLRLLQLPQVVQEFISVGKLSMGHGRALLGLSDKEKLSMVLEQILQQSLSVREVEQLVQRVNEHVSRETKKVTVNLSLAIQEQQAQLRDALGTAVTIKPGKKKGKIEIDYFSESDLERILTLLVQPSDV</sequence>
<keyword evidence="5 7" id="KW-0238">DNA-binding</keyword>
<dbReference type="Gene3D" id="1.10.10.2830">
    <property type="match status" value="1"/>
</dbReference>
<evidence type="ECO:0000259" key="6">
    <source>
        <dbReference type="SMART" id="SM00470"/>
    </source>
</evidence>
<dbReference type="InterPro" id="IPR041468">
    <property type="entry name" value="HTH_ParB/Spo0J"/>
</dbReference>
<dbReference type="PANTHER" id="PTHR33375:SF1">
    <property type="entry name" value="CHROMOSOME-PARTITIONING PROTEIN PARB-RELATED"/>
    <property type="match status" value="1"/>
</dbReference>
<evidence type="ECO:0000256" key="2">
    <source>
        <dbReference type="ARBA" id="ARBA00006295"/>
    </source>
</evidence>
<dbReference type="Proteomes" id="UP000242662">
    <property type="component" value="Unassembled WGS sequence"/>
</dbReference>
<dbReference type="Pfam" id="PF02195">
    <property type="entry name" value="ParB_N"/>
    <property type="match status" value="1"/>
</dbReference>
<dbReference type="AlphaFoldDB" id="A0A1G6NMR1"/>
<accession>A0A1G6NMR1</accession>
<gene>
    <name evidence="7" type="ORF">SAMN05421737_11317</name>
</gene>
<dbReference type="GO" id="GO:0003677">
    <property type="term" value="F:DNA binding"/>
    <property type="evidence" value="ECO:0007669"/>
    <property type="project" value="UniProtKB-KW"/>
</dbReference>
<keyword evidence="8" id="KW-1185">Reference proteome</keyword>
<evidence type="ECO:0000256" key="3">
    <source>
        <dbReference type="ARBA" id="ARBA00022490"/>
    </source>
</evidence>
<organism evidence="7 8">
    <name type="scientific">Shouchella lonarensis</name>
    <dbReference type="NCBI Taxonomy" id="1464122"/>
    <lineage>
        <taxon>Bacteria</taxon>
        <taxon>Bacillati</taxon>
        <taxon>Bacillota</taxon>
        <taxon>Bacilli</taxon>
        <taxon>Bacillales</taxon>
        <taxon>Bacillaceae</taxon>
        <taxon>Shouchella</taxon>
    </lineage>
</organism>
<dbReference type="InterPro" id="IPR003115">
    <property type="entry name" value="ParB_N"/>
</dbReference>
<dbReference type="STRING" id="1464122.SAMN05421737_11317"/>
<dbReference type="EMBL" id="FMYM01000013">
    <property type="protein sequence ID" value="SDC69240.1"/>
    <property type="molecule type" value="Genomic_DNA"/>
</dbReference>
<dbReference type="SUPFAM" id="SSF109709">
    <property type="entry name" value="KorB DNA-binding domain-like"/>
    <property type="match status" value="1"/>
</dbReference>
<dbReference type="GO" id="GO:0045881">
    <property type="term" value="P:positive regulation of sporulation resulting in formation of a cellular spore"/>
    <property type="evidence" value="ECO:0007669"/>
    <property type="project" value="TreeGrafter"/>
</dbReference>
<dbReference type="Pfam" id="PF17762">
    <property type="entry name" value="HTH_ParB"/>
    <property type="match status" value="1"/>
</dbReference>
<dbReference type="GO" id="GO:0007059">
    <property type="term" value="P:chromosome segregation"/>
    <property type="evidence" value="ECO:0007669"/>
    <property type="project" value="UniProtKB-KW"/>
</dbReference>
<comment type="similarity">
    <text evidence="2">Belongs to the ParB family.</text>
</comment>
<dbReference type="RefSeq" id="WP_090776576.1">
    <property type="nucleotide sequence ID" value="NZ_FMYM01000013.1"/>
</dbReference>
<dbReference type="FunFam" id="1.10.10.2830:FF:000001">
    <property type="entry name" value="Chromosome partitioning protein ParB"/>
    <property type="match status" value="1"/>
</dbReference>